<protein>
    <submittedName>
        <fullName evidence="2">Uncharacterized protein</fullName>
    </submittedName>
</protein>
<gene>
    <name evidence="2" type="ORF">HCB35_13110</name>
</gene>
<evidence type="ECO:0000313" key="2">
    <source>
        <dbReference type="EMBL" id="MBC2241410.1"/>
    </source>
</evidence>
<evidence type="ECO:0000313" key="3">
    <source>
        <dbReference type="Proteomes" id="UP000553016"/>
    </source>
</evidence>
<name>A0A842EQT3_9LIST</name>
<proteinExistence type="predicted"/>
<keyword evidence="1" id="KW-0812">Transmembrane</keyword>
<organism evidence="2 3">
    <name type="scientific">Listeria booriae</name>
    <dbReference type="NCBI Taxonomy" id="1552123"/>
    <lineage>
        <taxon>Bacteria</taxon>
        <taxon>Bacillati</taxon>
        <taxon>Bacillota</taxon>
        <taxon>Bacilli</taxon>
        <taxon>Bacillales</taxon>
        <taxon>Listeriaceae</taxon>
        <taxon>Listeria</taxon>
    </lineage>
</organism>
<reference evidence="2 3" key="1">
    <citation type="submission" date="2020-03" db="EMBL/GenBank/DDBJ databases">
        <title>Soil Listeria distribution.</title>
        <authorList>
            <person name="Liao J."/>
            <person name="Wiedmann M."/>
        </authorList>
    </citation>
    <scope>NUCLEOTIDE SEQUENCE [LARGE SCALE GENOMIC DNA]</scope>
    <source>
        <strain evidence="2 3">FSL L7-0149</strain>
    </source>
</reference>
<accession>A0A842EQT3</accession>
<sequence>MKNIFILMDYIVTTVGIFSIVWILIQYIYFKFNKGTVVGDLRYNPESSINKIERDFNKVYFLMEDVNF</sequence>
<keyword evidence="1" id="KW-0472">Membrane</keyword>
<dbReference type="EMBL" id="JAARZA010000005">
    <property type="protein sequence ID" value="MBC2241410.1"/>
    <property type="molecule type" value="Genomic_DNA"/>
</dbReference>
<feature type="transmembrane region" description="Helical" evidence="1">
    <location>
        <begin position="7"/>
        <end position="29"/>
    </location>
</feature>
<dbReference type="AlphaFoldDB" id="A0A842EQT3"/>
<dbReference type="Proteomes" id="UP000553016">
    <property type="component" value="Unassembled WGS sequence"/>
</dbReference>
<keyword evidence="1" id="KW-1133">Transmembrane helix</keyword>
<comment type="caution">
    <text evidence="2">The sequence shown here is derived from an EMBL/GenBank/DDBJ whole genome shotgun (WGS) entry which is preliminary data.</text>
</comment>
<evidence type="ECO:0000256" key="1">
    <source>
        <dbReference type="SAM" id="Phobius"/>
    </source>
</evidence>
<dbReference type="RefSeq" id="WP_185541420.1">
    <property type="nucleotide sequence ID" value="NZ_JAARZA010000005.1"/>
</dbReference>